<name>A0A4C1TJU9_EUMVA</name>
<sequence length="74" mass="8586">MRNSTCLDEAGVRSRRELDSLKQRDRENQRKISTRDTDEKEGHLPDTFQLRGICWRKLSFVSGVLVGQWGHLTA</sequence>
<evidence type="ECO:0000256" key="1">
    <source>
        <dbReference type="SAM" id="MobiDB-lite"/>
    </source>
</evidence>
<dbReference type="Proteomes" id="UP000299102">
    <property type="component" value="Unassembled WGS sequence"/>
</dbReference>
<comment type="caution">
    <text evidence="2">The sequence shown here is derived from an EMBL/GenBank/DDBJ whole genome shotgun (WGS) entry which is preliminary data.</text>
</comment>
<evidence type="ECO:0000313" key="2">
    <source>
        <dbReference type="EMBL" id="GBP14792.1"/>
    </source>
</evidence>
<protein>
    <submittedName>
        <fullName evidence="2">Uncharacterized protein</fullName>
    </submittedName>
</protein>
<accession>A0A4C1TJU9</accession>
<proteinExistence type="predicted"/>
<feature type="region of interest" description="Disordered" evidence="1">
    <location>
        <begin position="17"/>
        <end position="43"/>
    </location>
</feature>
<organism evidence="2 3">
    <name type="scientific">Eumeta variegata</name>
    <name type="common">Bagworm moth</name>
    <name type="synonym">Eumeta japonica</name>
    <dbReference type="NCBI Taxonomy" id="151549"/>
    <lineage>
        <taxon>Eukaryota</taxon>
        <taxon>Metazoa</taxon>
        <taxon>Ecdysozoa</taxon>
        <taxon>Arthropoda</taxon>
        <taxon>Hexapoda</taxon>
        <taxon>Insecta</taxon>
        <taxon>Pterygota</taxon>
        <taxon>Neoptera</taxon>
        <taxon>Endopterygota</taxon>
        <taxon>Lepidoptera</taxon>
        <taxon>Glossata</taxon>
        <taxon>Ditrysia</taxon>
        <taxon>Tineoidea</taxon>
        <taxon>Psychidae</taxon>
        <taxon>Oiketicinae</taxon>
        <taxon>Eumeta</taxon>
    </lineage>
</organism>
<reference evidence="2 3" key="1">
    <citation type="journal article" date="2019" name="Commun. Biol.">
        <title>The bagworm genome reveals a unique fibroin gene that provides high tensile strength.</title>
        <authorList>
            <person name="Kono N."/>
            <person name="Nakamura H."/>
            <person name="Ohtoshi R."/>
            <person name="Tomita M."/>
            <person name="Numata K."/>
            <person name="Arakawa K."/>
        </authorList>
    </citation>
    <scope>NUCLEOTIDE SEQUENCE [LARGE SCALE GENOMIC DNA]</scope>
</reference>
<evidence type="ECO:0000313" key="3">
    <source>
        <dbReference type="Proteomes" id="UP000299102"/>
    </source>
</evidence>
<dbReference type="AlphaFoldDB" id="A0A4C1TJU9"/>
<keyword evidence="3" id="KW-1185">Reference proteome</keyword>
<dbReference type="EMBL" id="BGZK01005619">
    <property type="protein sequence ID" value="GBP14792.1"/>
    <property type="molecule type" value="Genomic_DNA"/>
</dbReference>
<gene>
    <name evidence="2" type="ORF">EVAR_72135_1</name>
</gene>